<accession>A0A3M7QZG1</accession>
<dbReference type="AlphaFoldDB" id="A0A3M7QZG1"/>
<reference evidence="8 9" key="1">
    <citation type="journal article" date="2018" name="Sci. Rep.">
        <title>Genomic signatures of local adaptation to the degree of environmental predictability in rotifers.</title>
        <authorList>
            <person name="Franch-Gras L."/>
            <person name="Hahn C."/>
            <person name="Garcia-Roger E.M."/>
            <person name="Carmona M.J."/>
            <person name="Serra M."/>
            <person name="Gomez A."/>
        </authorList>
    </citation>
    <scope>NUCLEOTIDE SEQUENCE [LARGE SCALE GENOMIC DNA]</scope>
    <source>
        <strain evidence="8">HYR1</strain>
    </source>
</reference>
<dbReference type="InterPro" id="IPR011011">
    <property type="entry name" value="Znf_FYVE_PHD"/>
</dbReference>
<evidence type="ECO:0000256" key="3">
    <source>
        <dbReference type="ARBA" id="ARBA00022833"/>
    </source>
</evidence>
<dbReference type="Gene3D" id="1.20.5.730">
    <property type="entry name" value="Single helix bin"/>
    <property type="match status" value="1"/>
</dbReference>
<feature type="coiled-coil region" evidence="5">
    <location>
        <begin position="504"/>
        <end position="531"/>
    </location>
</feature>
<dbReference type="GO" id="GO:0006897">
    <property type="term" value="P:endocytosis"/>
    <property type="evidence" value="ECO:0007669"/>
    <property type="project" value="InterPro"/>
</dbReference>
<sequence>MSVDEVNSESIASLIDEENDPVYLKNNQLDDMRTKITIIETTKQDELDELNFRHKQEQDSLNHIINALQSDLNTIRHEYESMNSNFKEYKRQFHHLNNIEPKSPISNSSSITHRLNLSPFGSKNNQISINQENENLEEDMRKAKESAEMLRSVVLPLETEISTLRSRSNTSEKRIKELEKIIDQQDKEKQKFIEEEQKLVQESLNVPVENDIESLKNIQDQISDSNSIQSDPNLTYFKKYIKLKKHLQNNEKKFIELEQTNLKALKQIFSILTPEQKIRLIPKRAKSKSILSSISKENSAKSSEESEPVEDNSDTSSIYEQNETILKIKELLDFLTFEQDRSTEDIKSIDTISSNDLSIANNDIVNSNKTAGTNYASYSYVELLALYENEFKYRTEYIKSNFEIPSAESKKQIEDLNREITNLILTIEEIKKEYSDLQSQCSNQIDNLIKINQDIQNEAKQIQLKNEQYKQENYRLKVENKQFYGEQSILEREIDDQFQPCSTIEDAQRQNLILKQRLAKLLQVNQTLQKQHALSLENIKNLQKINLQYQHSNSTQENMVIAQSLQSELDRERRVRESAEKDTEELKSQIISIKEKGQNLVESLKQRCEQNENEIRKLKKDNQELQNQIVTFKKDVQNSMSVQEDLVGLIQSLQIELNQTKFSNSSANNGPIEVRCQHEDDFNECAACKNGFTVTRRKHRCKHCCKIFCAECCSKVVLSGPNLRQHKVCNTCHILLDKDGSNSNTNQDK</sequence>
<dbReference type="InterPro" id="IPR018514">
    <property type="entry name" value="Rabaptin_CC"/>
</dbReference>
<evidence type="ECO:0000256" key="2">
    <source>
        <dbReference type="ARBA" id="ARBA00022771"/>
    </source>
</evidence>
<keyword evidence="9" id="KW-1185">Reference proteome</keyword>
<feature type="region of interest" description="Disordered" evidence="6">
    <location>
        <begin position="296"/>
        <end position="317"/>
    </location>
</feature>
<feature type="coiled-coil region" evidence="5">
    <location>
        <begin position="406"/>
        <end position="479"/>
    </location>
</feature>
<dbReference type="SUPFAM" id="SSF57903">
    <property type="entry name" value="FYVE/PHD zinc finger"/>
    <property type="match status" value="1"/>
</dbReference>
<feature type="coiled-coil region" evidence="5">
    <location>
        <begin position="562"/>
        <end position="635"/>
    </location>
</feature>
<dbReference type="InterPro" id="IPR003914">
    <property type="entry name" value="Rabaptin"/>
</dbReference>
<evidence type="ECO:0000256" key="6">
    <source>
        <dbReference type="SAM" id="MobiDB-lite"/>
    </source>
</evidence>
<evidence type="ECO:0000259" key="7">
    <source>
        <dbReference type="PROSITE" id="PS50178"/>
    </source>
</evidence>
<dbReference type="SMART" id="SM00064">
    <property type="entry name" value="FYVE"/>
    <property type="match status" value="1"/>
</dbReference>
<dbReference type="InterPro" id="IPR000306">
    <property type="entry name" value="Znf_FYVE"/>
</dbReference>
<dbReference type="GO" id="GO:0008270">
    <property type="term" value="F:zinc ion binding"/>
    <property type="evidence" value="ECO:0007669"/>
    <property type="project" value="UniProtKB-KW"/>
</dbReference>
<name>A0A3M7QZG1_BRAPC</name>
<evidence type="ECO:0000313" key="8">
    <source>
        <dbReference type="EMBL" id="RNA16501.1"/>
    </source>
</evidence>
<dbReference type="EMBL" id="REGN01004693">
    <property type="protein sequence ID" value="RNA16501.1"/>
    <property type="molecule type" value="Genomic_DNA"/>
</dbReference>
<protein>
    <submittedName>
        <fullName evidence="8">Rab GTPase-binding effector 1-like</fullName>
    </submittedName>
</protein>
<proteinExistence type="predicted"/>
<dbReference type="InterPro" id="IPR017455">
    <property type="entry name" value="Znf_FYVE-rel"/>
</dbReference>
<evidence type="ECO:0000256" key="5">
    <source>
        <dbReference type="SAM" id="Coils"/>
    </source>
</evidence>
<dbReference type="InterPro" id="IPR013083">
    <property type="entry name" value="Znf_RING/FYVE/PHD"/>
</dbReference>
<keyword evidence="3" id="KW-0862">Zinc</keyword>
<keyword evidence="1" id="KW-0479">Metal-binding</keyword>
<dbReference type="PANTHER" id="PTHR31179">
    <property type="entry name" value="RAB GTPASE-BINDING EFFECTOR PROTEIN"/>
    <property type="match status" value="1"/>
</dbReference>
<feature type="coiled-coil region" evidence="5">
    <location>
        <begin position="65"/>
        <end position="92"/>
    </location>
</feature>
<dbReference type="GO" id="GO:0005096">
    <property type="term" value="F:GTPase activator activity"/>
    <property type="evidence" value="ECO:0007669"/>
    <property type="project" value="InterPro"/>
</dbReference>
<dbReference type="Proteomes" id="UP000276133">
    <property type="component" value="Unassembled WGS sequence"/>
</dbReference>
<dbReference type="Pfam" id="PF03528">
    <property type="entry name" value="Rabaptin"/>
    <property type="match status" value="1"/>
</dbReference>
<organism evidence="8 9">
    <name type="scientific">Brachionus plicatilis</name>
    <name type="common">Marine rotifer</name>
    <name type="synonym">Brachionus muelleri</name>
    <dbReference type="NCBI Taxonomy" id="10195"/>
    <lineage>
        <taxon>Eukaryota</taxon>
        <taxon>Metazoa</taxon>
        <taxon>Spiralia</taxon>
        <taxon>Gnathifera</taxon>
        <taxon>Rotifera</taxon>
        <taxon>Eurotatoria</taxon>
        <taxon>Monogononta</taxon>
        <taxon>Pseudotrocha</taxon>
        <taxon>Ploima</taxon>
        <taxon>Brachionidae</taxon>
        <taxon>Brachionus</taxon>
    </lineage>
</organism>
<gene>
    <name evidence="8" type="ORF">BpHYR1_002058</name>
</gene>
<feature type="coiled-coil region" evidence="5">
    <location>
        <begin position="126"/>
        <end position="202"/>
    </location>
</feature>
<keyword evidence="2 4" id="KW-0863">Zinc-finger</keyword>
<dbReference type="STRING" id="10195.A0A3M7QZG1"/>
<dbReference type="Pfam" id="PF01363">
    <property type="entry name" value="FYVE"/>
    <property type="match status" value="1"/>
</dbReference>
<dbReference type="GO" id="GO:0008083">
    <property type="term" value="F:growth factor activity"/>
    <property type="evidence" value="ECO:0007669"/>
    <property type="project" value="InterPro"/>
</dbReference>
<dbReference type="OrthoDB" id="79871at2759"/>
<dbReference type="PROSITE" id="PS50178">
    <property type="entry name" value="ZF_FYVE"/>
    <property type="match status" value="1"/>
</dbReference>
<evidence type="ECO:0000256" key="1">
    <source>
        <dbReference type="ARBA" id="ARBA00022723"/>
    </source>
</evidence>
<evidence type="ECO:0000256" key="4">
    <source>
        <dbReference type="PROSITE-ProRule" id="PRU00091"/>
    </source>
</evidence>
<dbReference type="Gene3D" id="3.30.40.10">
    <property type="entry name" value="Zinc/RING finger domain, C3HC4 (zinc finger)"/>
    <property type="match status" value="1"/>
</dbReference>
<comment type="caution">
    <text evidence="8">The sequence shown here is derived from an EMBL/GenBank/DDBJ whole genome shotgun (WGS) entry which is preliminary data.</text>
</comment>
<keyword evidence="5" id="KW-0175">Coiled coil</keyword>
<feature type="domain" description="FYVE-type" evidence="7">
    <location>
        <begin position="679"/>
        <end position="737"/>
    </location>
</feature>
<dbReference type="PANTHER" id="PTHR31179:SF7">
    <property type="entry name" value="FYVE-TYPE DOMAIN-CONTAINING PROTEIN"/>
    <property type="match status" value="1"/>
</dbReference>
<evidence type="ECO:0000313" key="9">
    <source>
        <dbReference type="Proteomes" id="UP000276133"/>
    </source>
</evidence>